<dbReference type="PANTHER" id="PTHR12149:SF8">
    <property type="entry name" value="PROTEIN-RIBULOSAMINE 3-KINASE"/>
    <property type="match status" value="1"/>
</dbReference>
<name>A0A072NHA8_9GAMM</name>
<dbReference type="EMBL" id="ANIE01000003">
    <property type="protein sequence ID" value="KEF32515.1"/>
    <property type="molecule type" value="Genomic_DNA"/>
</dbReference>
<dbReference type="PANTHER" id="PTHR12149">
    <property type="entry name" value="FRUCTOSAMINE 3 KINASE-RELATED PROTEIN"/>
    <property type="match status" value="1"/>
</dbReference>
<reference evidence="2 3" key="1">
    <citation type="submission" date="2012-12" db="EMBL/GenBank/DDBJ databases">
        <title>Genome assembly of Marinobacter sp. AK21.</title>
        <authorList>
            <person name="Khatri I."/>
            <person name="Kumar R."/>
            <person name="Vaidya B."/>
            <person name="Subramanian S."/>
            <person name="Pinnaka A."/>
        </authorList>
    </citation>
    <scope>NUCLEOTIDE SEQUENCE [LARGE SCALE GENOMIC DNA]</scope>
    <source>
        <strain evidence="2 3">AK21</strain>
    </source>
</reference>
<sequence>MIDPAVYCGDREADLAMTEMFGGFGPSFYEAYDQIYPRSPDYAQKREIYNLYHYLNHFNLFGSGYLGGCERGLEQIAAIR</sequence>
<dbReference type="InterPro" id="IPR016477">
    <property type="entry name" value="Fructo-/Ketosamine-3-kinase"/>
</dbReference>
<dbReference type="GO" id="GO:0016301">
    <property type="term" value="F:kinase activity"/>
    <property type="evidence" value="ECO:0007669"/>
    <property type="project" value="UniProtKB-KW"/>
</dbReference>
<dbReference type="AlphaFoldDB" id="A0A072NHA8"/>
<evidence type="ECO:0000313" key="2">
    <source>
        <dbReference type="EMBL" id="KEF32515.1"/>
    </source>
</evidence>
<comment type="similarity">
    <text evidence="1">Belongs to the fructosamine kinase family.</text>
</comment>
<proteinExistence type="inferred from homology"/>
<dbReference type="SUPFAM" id="SSF56112">
    <property type="entry name" value="Protein kinase-like (PK-like)"/>
    <property type="match status" value="1"/>
</dbReference>
<dbReference type="InterPro" id="IPR011009">
    <property type="entry name" value="Kinase-like_dom_sf"/>
</dbReference>
<keyword evidence="2" id="KW-0808">Transferase</keyword>
<evidence type="ECO:0000256" key="1">
    <source>
        <dbReference type="ARBA" id="ARBA00009460"/>
    </source>
</evidence>
<dbReference type="STRING" id="1137280.D777_01149"/>
<keyword evidence="2" id="KW-0418">Kinase</keyword>
<accession>A0A072NHA8</accession>
<dbReference type="Proteomes" id="UP000035057">
    <property type="component" value="Unassembled WGS sequence"/>
</dbReference>
<dbReference type="PATRIC" id="fig|1137280.3.peg.963"/>
<gene>
    <name evidence="2" type="ORF">D777_01149</name>
</gene>
<dbReference type="Gene3D" id="3.90.1200.10">
    <property type="match status" value="1"/>
</dbReference>
<protein>
    <submittedName>
        <fullName evidence="2">Ribulosamine/erythrulosamine 3-kinase potentially involved in protein deglycation</fullName>
    </submittedName>
</protein>
<evidence type="ECO:0000313" key="3">
    <source>
        <dbReference type="Proteomes" id="UP000035057"/>
    </source>
</evidence>
<organism evidence="2 3">
    <name type="scientific">Marinobacter nitratireducens</name>
    <dbReference type="NCBI Taxonomy" id="1137280"/>
    <lineage>
        <taxon>Bacteria</taxon>
        <taxon>Pseudomonadati</taxon>
        <taxon>Pseudomonadota</taxon>
        <taxon>Gammaproteobacteria</taxon>
        <taxon>Pseudomonadales</taxon>
        <taxon>Marinobacteraceae</taxon>
        <taxon>Marinobacter</taxon>
    </lineage>
</organism>
<keyword evidence="3" id="KW-1185">Reference proteome</keyword>
<comment type="caution">
    <text evidence="2">The sequence shown here is derived from an EMBL/GenBank/DDBJ whole genome shotgun (WGS) entry which is preliminary data.</text>
</comment>
<dbReference type="Pfam" id="PF03881">
    <property type="entry name" value="Fructosamin_kin"/>
    <property type="match status" value="1"/>
</dbReference>